<name>A0A9P6G2C7_9FUNG</name>
<keyword evidence="4" id="KW-1185">Reference proteome</keyword>
<evidence type="ECO:0000313" key="4">
    <source>
        <dbReference type="Proteomes" id="UP000780801"/>
    </source>
</evidence>
<feature type="compositionally biased region" description="Basic and acidic residues" evidence="2">
    <location>
        <begin position="507"/>
        <end position="519"/>
    </location>
</feature>
<feature type="compositionally biased region" description="Low complexity" evidence="2">
    <location>
        <begin position="547"/>
        <end position="559"/>
    </location>
</feature>
<feature type="compositionally biased region" description="Basic and acidic residues" evidence="2">
    <location>
        <begin position="465"/>
        <end position="489"/>
    </location>
</feature>
<evidence type="ECO:0000256" key="2">
    <source>
        <dbReference type="SAM" id="MobiDB-lite"/>
    </source>
</evidence>
<feature type="compositionally biased region" description="Low complexity" evidence="2">
    <location>
        <begin position="646"/>
        <end position="662"/>
    </location>
</feature>
<proteinExistence type="predicted"/>
<feature type="region of interest" description="Disordered" evidence="2">
    <location>
        <begin position="346"/>
        <end position="740"/>
    </location>
</feature>
<gene>
    <name evidence="3" type="ORF">BGW38_009561</name>
</gene>
<feature type="region of interest" description="Disordered" evidence="2">
    <location>
        <begin position="1"/>
        <end position="50"/>
    </location>
</feature>
<dbReference type="AlphaFoldDB" id="A0A9P6G2C7"/>
<feature type="compositionally biased region" description="Acidic residues" evidence="2">
    <location>
        <begin position="441"/>
        <end position="464"/>
    </location>
</feature>
<sequence length="766" mass="83698">MSTSASRSSRSTRRSSQENGAKGQSSTRQSSALSSTTPSDTLDSAHADSIKTVQELRDELEELSAAKELLEDKVKQLEERVQYVEADARLSASMIAKENMDLKEKTRQLGIELSMVVDERDALSTEKTLLKIPHPEVEEEARQISIRLTDAWLKISNMKTSQEEHVQKLFKAEETNAKLTTELSKAIEKTDALKTSQKDDRKQWESERNDYIAEIESLKKKLTQSSQDGGKQVLNWEGDKARLRESFKYEKSSWDKEKKGFMDQIASLKVKMTSLSLQPKAPPPEWVLEKHQLVERCSNFQSRVTQLESDNGVNGANAKRLETENTKLSKKVDVLKAKLVEVMEHAKTMQEQADEEKTRRGSVSASRKTNVPARPRVLKRKAPTKEDEGEQSDGTERSQAVRSASVEITIPKKPPVRSTRARRTVKYVDSDTSSDELSNLESDETSDEEQDGSGVEEMDEDEPEQGQRGETPPKEESSKLGDTVDREAATDMAVETEPTINDEEMAEQEHESEHEESTSTKRPASRARKTVPDDDSDAEFEPAKKVASGSRGARGSKSKPVNASNNDSEASSKPVLSTLSKKRGNDADADNNVEPSKGIAATTTATTATTATAAIVATTTTTTPADSTSKDSEADKASIHSADASETPTTATEAEAPKPVTTEKVKKKRRLLKGKGLEELGDILNGPGSNMTPSSPSSGLAFGRSHTSHHHHLTKASTTTTTTTAGSSEGVTVSSNSSKKSVHANMDALNAIKLAFSVPKAKNNSP</sequence>
<comment type="caution">
    <text evidence="3">The sequence shown here is derived from an EMBL/GenBank/DDBJ whole genome shotgun (WGS) entry which is preliminary data.</text>
</comment>
<feature type="compositionally biased region" description="Low complexity" evidence="2">
    <location>
        <begin position="25"/>
        <end position="42"/>
    </location>
</feature>
<dbReference type="EMBL" id="JAABOA010000071">
    <property type="protein sequence ID" value="KAF9586110.1"/>
    <property type="molecule type" value="Genomic_DNA"/>
</dbReference>
<dbReference type="Proteomes" id="UP000780801">
    <property type="component" value="Unassembled WGS sequence"/>
</dbReference>
<feature type="compositionally biased region" description="Polar residues" evidence="2">
    <location>
        <begin position="561"/>
        <end position="579"/>
    </location>
</feature>
<reference evidence="3" key="1">
    <citation type="journal article" date="2020" name="Fungal Divers.">
        <title>Resolving the Mortierellaceae phylogeny through synthesis of multi-gene phylogenetics and phylogenomics.</title>
        <authorList>
            <person name="Vandepol N."/>
            <person name="Liber J."/>
            <person name="Desiro A."/>
            <person name="Na H."/>
            <person name="Kennedy M."/>
            <person name="Barry K."/>
            <person name="Grigoriev I.V."/>
            <person name="Miller A.N."/>
            <person name="O'Donnell K."/>
            <person name="Stajich J.E."/>
            <person name="Bonito G."/>
        </authorList>
    </citation>
    <scope>NUCLEOTIDE SEQUENCE</scope>
    <source>
        <strain evidence="3">KOD1015</strain>
    </source>
</reference>
<feature type="compositionally biased region" description="Low complexity" evidence="2">
    <location>
        <begin position="600"/>
        <end position="625"/>
    </location>
</feature>
<accession>A0A9P6G2C7</accession>
<feature type="compositionally biased region" description="Polar residues" evidence="2">
    <location>
        <begin position="687"/>
        <end position="698"/>
    </location>
</feature>
<feature type="compositionally biased region" description="Basic and acidic residues" evidence="2">
    <location>
        <begin position="628"/>
        <end position="638"/>
    </location>
</feature>
<dbReference type="OrthoDB" id="2401308at2759"/>
<feature type="compositionally biased region" description="Low complexity" evidence="2">
    <location>
        <begin position="715"/>
        <end position="739"/>
    </location>
</feature>
<feature type="coiled-coil region" evidence="1">
    <location>
        <begin position="169"/>
        <end position="228"/>
    </location>
</feature>
<organism evidence="3 4">
    <name type="scientific">Lunasporangiospora selenospora</name>
    <dbReference type="NCBI Taxonomy" id="979761"/>
    <lineage>
        <taxon>Eukaryota</taxon>
        <taxon>Fungi</taxon>
        <taxon>Fungi incertae sedis</taxon>
        <taxon>Mucoromycota</taxon>
        <taxon>Mortierellomycotina</taxon>
        <taxon>Mortierellomycetes</taxon>
        <taxon>Mortierellales</taxon>
        <taxon>Mortierellaceae</taxon>
        <taxon>Lunasporangiospora</taxon>
    </lineage>
</organism>
<evidence type="ECO:0000313" key="3">
    <source>
        <dbReference type="EMBL" id="KAF9586110.1"/>
    </source>
</evidence>
<protein>
    <submittedName>
        <fullName evidence="3">Uncharacterized protein</fullName>
    </submittedName>
</protein>
<evidence type="ECO:0000256" key="1">
    <source>
        <dbReference type="SAM" id="Coils"/>
    </source>
</evidence>
<keyword evidence="1" id="KW-0175">Coiled coil</keyword>